<feature type="transmembrane region" description="Helical" evidence="1">
    <location>
        <begin position="168"/>
        <end position="186"/>
    </location>
</feature>
<feature type="transmembrane region" description="Helical" evidence="1">
    <location>
        <begin position="14"/>
        <end position="34"/>
    </location>
</feature>
<keyword evidence="1" id="KW-0812">Transmembrane</keyword>
<organism evidence="3 4">
    <name type="scientific">Prauserella cavernicola</name>
    <dbReference type="NCBI Taxonomy" id="2800127"/>
    <lineage>
        <taxon>Bacteria</taxon>
        <taxon>Bacillati</taxon>
        <taxon>Actinomycetota</taxon>
        <taxon>Actinomycetes</taxon>
        <taxon>Pseudonocardiales</taxon>
        <taxon>Pseudonocardiaceae</taxon>
        <taxon>Prauserella</taxon>
    </lineage>
</organism>
<reference evidence="3" key="1">
    <citation type="submission" date="2020-12" db="EMBL/GenBank/DDBJ databases">
        <title>Prauserella sp. ASG 168, a novel actinomycete isolated from cave rock.</title>
        <authorList>
            <person name="Suriyachadkun C."/>
        </authorList>
    </citation>
    <scope>NUCLEOTIDE SEQUENCE</scope>
    <source>
        <strain evidence="3">ASG 168</strain>
    </source>
</reference>
<accession>A0A934QNR6</accession>
<evidence type="ECO:0000313" key="3">
    <source>
        <dbReference type="EMBL" id="MBK1783890.1"/>
    </source>
</evidence>
<keyword evidence="3" id="KW-0645">Protease</keyword>
<dbReference type="InterPro" id="IPR003675">
    <property type="entry name" value="Rce1/LyrA-like_dom"/>
</dbReference>
<keyword evidence="3" id="KW-0378">Hydrolase</keyword>
<protein>
    <submittedName>
        <fullName evidence="3">CPBP family intramembrane metalloprotease</fullName>
    </submittedName>
</protein>
<dbReference type="EMBL" id="JAENJH010000001">
    <property type="protein sequence ID" value="MBK1783890.1"/>
    <property type="molecule type" value="Genomic_DNA"/>
</dbReference>
<name>A0A934QNR6_9PSEU</name>
<keyword evidence="1" id="KW-1133">Transmembrane helix</keyword>
<keyword evidence="3" id="KW-0482">Metalloprotease</keyword>
<dbReference type="Pfam" id="PF02517">
    <property type="entry name" value="Rce1-like"/>
    <property type="match status" value="1"/>
</dbReference>
<feature type="transmembrane region" description="Helical" evidence="1">
    <location>
        <begin position="198"/>
        <end position="216"/>
    </location>
</feature>
<keyword evidence="4" id="KW-1185">Reference proteome</keyword>
<sequence length="219" mass="23590">MDAVTAGPRTLPKAYLAAEFAIVFFGLVVLYTLLLRGTSPIPVLLVLGAAAVVYLLRSPSFDRASLWRAGALAGQLRPMLALWLLTAAGCALVVALTTPDLLLALPSEQPGLWALIVLGYPLASVYPQELLFRTFLFHRYRPVFGEGALMVAASAATFGFVHIAFGNWIAVVLSTAGGVIFANRYRRSRSLLTVSVEHALYGLLMFTIGLGEYFYHGAA</sequence>
<gene>
    <name evidence="3" type="ORF">JHE00_06065</name>
</gene>
<evidence type="ECO:0000259" key="2">
    <source>
        <dbReference type="Pfam" id="PF02517"/>
    </source>
</evidence>
<feature type="domain" description="CAAX prenyl protease 2/Lysostaphin resistance protein A-like" evidence="2">
    <location>
        <begin position="113"/>
        <end position="202"/>
    </location>
</feature>
<evidence type="ECO:0000313" key="4">
    <source>
        <dbReference type="Proteomes" id="UP000635245"/>
    </source>
</evidence>
<feature type="transmembrane region" description="Helical" evidence="1">
    <location>
        <begin position="111"/>
        <end position="131"/>
    </location>
</feature>
<evidence type="ECO:0000256" key="1">
    <source>
        <dbReference type="SAM" id="Phobius"/>
    </source>
</evidence>
<comment type="caution">
    <text evidence="3">The sequence shown here is derived from an EMBL/GenBank/DDBJ whole genome shotgun (WGS) entry which is preliminary data.</text>
</comment>
<dbReference type="AlphaFoldDB" id="A0A934QNR6"/>
<feature type="transmembrane region" description="Helical" evidence="1">
    <location>
        <begin position="40"/>
        <end position="57"/>
    </location>
</feature>
<feature type="transmembrane region" description="Helical" evidence="1">
    <location>
        <begin position="78"/>
        <end position="99"/>
    </location>
</feature>
<keyword evidence="1" id="KW-0472">Membrane</keyword>
<dbReference type="Proteomes" id="UP000635245">
    <property type="component" value="Unassembled WGS sequence"/>
</dbReference>
<dbReference type="RefSeq" id="WP_200315515.1">
    <property type="nucleotide sequence ID" value="NZ_JAENJH010000001.1"/>
</dbReference>
<dbReference type="GO" id="GO:0004175">
    <property type="term" value="F:endopeptidase activity"/>
    <property type="evidence" value="ECO:0007669"/>
    <property type="project" value="UniProtKB-ARBA"/>
</dbReference>
<proteinExistence type="predicted"/>
<dbReference type="GO" id="GO:0080120">
    <property type="term" value="P:CAAX-box protein maturation"/>
    <property type="evidence" value="ECO:0007669"/>
    <property type="project" value="UniProtKB-ARBA"/>
</dbReference>
<dbReference type="GO" id="GO:0008237">
    <property type="term" value="F:metallopeptidase activity"/>
    <property type="evidence" value="ECO:0007669"/>
    <property type="project" value="UniProtKB-KW"/>
</dbReference>